<dbReference type="Proteomes" id="UP000669060">
    <property type="component" value="Unassembled WGS sequence"/>
</dbReference>
<keyword evidence="1" id="KW-0732">Signal</keyword>
<dbReference type="InterPro" id="IPR008719">
    <property type="entry name" value="N2O_reductase_NosL"/>
</dbReference>
<dbReference type="PANTHER" id="PTHR41247">
    <property type="entry name" value="HTH-TYPE TRANSCRIPTIONAL REPRESSOR YCNK"/>
    <property type="match status" value="1"/>
</dbReference>
<evidence type="ECO:0000313" key="2">
    <source>
        <dbReference type="EMBL" id="MBO3274401.1"/>
    </source>
</evidence>
<dbReference type="Gene3D" id="3.30.70.2050">
    <property type="match status" value="1"/>
</dbReference>
<dbReference type="PANTHER" id="PTHR41247:SF1">
    <property type="entry name" value="HTH-TYPE TRANSCRIPTIONAL REPRESSOR YCNK"/>
    <property type="match status" value="1"/>
</dbReference>
<dbReference type="Pfam" id="PF05573">
    <property type="entry name" value="NosL"/>
    <property type="match status" value="1"/>
</dbReference>
<comment type="caution">
    <text evidence="2">The sequence shown here is derived from an EMBL/GenBank/DDBJ whole genome shotgun (WGS) entry which is preliminary data.</text>
</comment>
<keyword evidence="3" id="KW-1185">Reference proteome</keyword>
<organism evidence="2 3">
    <name type="scientific">Pseudomonas schmalbachii</name>
    <dbReference type="NCBI Taxonomy" id="2816993"/>
    <lineage>
        <taxon>Bacteria</taxon>
        <taxon>Pseudomonadati</taxon>
        <taxon>Pseudomonadota</taxon>
        <taxon>Gammaproteobacteria</taxon>
        <taxon>Pseudomonadales</taxon>
        <taxon>Pseudomonadaceae</taxon>
        <taxon>Pseudomonas</taxon>
    </lineage>
</organism>
<accession>A0ABS3TL72</accession>
<dbReference type="EMBL" id="JAELYA010000001">
    <property type="protein sequence ID" value="MBO3274401.1"/>
    <property type="molecule type" value="Genomic_DNA"/>
</dbReference>
<sequence length="182" mass="19385">MCIRCSRRQWLAGAGVLVLAGLVGCDGNAPVGVQAGAAPAVLDADAECAVCGMRVRGFPGPKAQAIALVGQQRRSLFFCSTRDFFAFVQQPENRQAQAALYVQDMTGADWNRPETAPWIPAHDAFYVPSRKLTGAMGPTFAAFATREAAGKWAGEQGESEVLGFAEIDQGRVMGLGEGHHHH</sequence>
<reference evidence="2 3" key="1">
    <citation type="submission" date="2020-12" db="EMBL/GenBank/DDBJ databases">
        <title>Pseudomonas schmalbachii sp. nov. isolated from millipede gut.</title>
        <authorList>
            <person name="Shelomi M."/>
        </authorList>
    </citation>
    <scope>NUCLEOTIDE SEQUENCE [LARGE SCALE GENOMIC DNA]</scope>
    <source>
        <strain evidence="2 3">Milli4</strain>
    </source>
</reference>
<dbReference type="PROSITE" id="PS51257">
    <property type="entry name" value="PROKAR_LIPOPROTEIN"/>
    <property type="match status" value="1"/>
</dbReference>
<protein>
    <submittedName>
        <fullName evidence="2">Nitrous oxide reductase accessory protein NosL</fullName>
    </submittedName>
</protein>
<dbReference type="Gene3D" id="3.30.70.2060">
    <property type="match status" value="1"/>
</dbReference>
<name>A0ABS3TL72_9PSED</name>
<dbReference type="PROSITE" id="PS51318">
    <property type="entry name" value="TAT"/>
    <property type="match status" value="1"/>
</dbReference>
<feature type="signal peptide" evidence="1">
    <location>
        <begin position="1"/>
        <end position="20"/>
    </location>
</feature>
<dbReference type="InterPro" id="IPR006311">
    <property type="entry name" value="TAT_signal"/>
</dbReference>
<evidence type="ECO:0000256" key="1">
    <source>
        <dbReference type="SAM" id="SignalP"/>
    </source>
</evidence>
<dbReference type="SUPFAM" id="SSF160387">
    <property type="entry name" value="NosL/MerB-like"/>
    <property type="match status" value="1"/>
</dbReference>
<evidence type="ECO:0000313" key="3">
    <source>
        <dbReference type="Proteomes" id="UP000669060"/>
    </source>
</evidence>
<gene>
    <name evidence="2" type="ORF">JFY56_04110</name>
</gene>
<feature type="chain" id="PRO_5045050528" evidence="1">
    <location>
        <begin position="21"/>
        <end position="182"/>
    </location>
</feature>
<proteinExistence type="predicted"/>
<dbReference type="RefSeq" id="WP_208312186.1">
    <property type="nucleotide sequence ID" value="NZ_JAELYA010000001.1"/>
</dbReference>